<dbReference type="EMBL" id="MGHH01000014">
    <property type="protein sequence ID" value="OGM63969.1"/>
    <property type="molecule type" value="Genomic_DNA"/>
</dbReference>
<dbReference type="Proteomes" id="UP000176725">
    <property type="component" value="Unassembled WGS sequence"/>
</dbReference>
<dbReference type="AlphaFoldDB" id="A0A1F8BJX5"/>
<protein>
    <submittedName>
        <fullName evidence="2">Uncharacterized protein</fullName>
    </submittedName>
</protein>
<feature type="transmembrane region" description="Helical" evidence="1">
    <location>
        <begin position="67"/>
        <end position="85"/>
    </location>
</feature>
<gene>
    <name evidence="2" type="ORF">A2893_00475</name>
</gene>
<dbReference type="STRING" id="1802521.A2893_00475"/>
<sequence>MSSFLLAQVTNVNGIATLQGFEGIFANTLAALLGLGGILLFAMLIWGGIQFITSAGDPKALEQAKKTLTYAIGGIVLVALSYMFLRFVGVFTGQLNILNFKITQ</sequence>
<name>A0A1F8BJX5_9BACT</name>
<organism evidence="2 3">
    <name type="scientific">Candidatus Woesebacteria bacterium RIFCSPLOWO2_01_FULL_39_25</name>
    <dbReference type="NCBI Taxonomy" id="1802521"/>
    <lineage>
        <taxon>Bacteria</taxon>
        <taxon>Candidatus Woeseibacteriota</taxon>
    </lineage>
</organism>
<dbReference type="InterPro" id="IPR043993">
    <property type="entry name" value="T4SS_pilin"/>
</dbReference>
<evidence type="ECO:0000313" key="3">
    <source>
        <dbReference type="Proteomes" id="UP000176725"/>
    </source>
</evidence>
<evidence type="ECO:0000256" key="1">
    <source>
        <dbReference type="SAM" id="Phobius"/>
    </source>
</evidence>
<keyword evidence="1" id="KW-0472">Membrane</keyword>
<proteinExistence type="predicted"/>
<accession>A0A1F8BJX5</accession>
<comment type="caution">
    <text evidence="2">The sequence shown here is derived from an EMBL/GenBank/DDBJ whole genome shotgun (WGS) entry which is preliminary data.</text>
</comment>
<evidence type="ECO:0000313" key="2">
    <source>
        <dbReference type="EMBL" id="OGM63969.1"/>
    </source>
</evidence>
<feature type="transmembrane region" description="Helical" evidence="1">
    <location>
        <begin position="24"/>
        <end position="46"/>
    </location>
</feature>
<keyword evidence="1" id="KW-1133">Transmembrane helix</keyword>
<keyword evidence="1" id="KW-0812">Transmembrane</keyword>
<dbReference type="Pfam" id="PF18895">
    <property type="entry name" value="T4SS_pilin"/>
    <property type="match status" value="1"/>
</dbReference>
<reference evidence="2 3" key="1">
    <citation type="journal article" date="2016" name="Nat. Commun.">
        <title>Thousands of microbial genomes shed light on interconnected biogeochemical processes in an aquifer system.</title>
        <authorList>
            <person name="Anantharaman K."/>
            <person name="Brown C.T."/>
            <person name="Hug L.A."/>
            <person name="Sharon I."/>
            <person name="Castelle C.J."/>
            <person name="Probst A.J."/>
            <person name="Thomas B.C."/>
            <person name="Singh A."/>
            <person name="Wilkins M.J."/>
            <person name="Karaoz U."/>
            <person name="Brodie E.L."/>
            <person name="Williams K.H."/>
            <person name="Hubbard S.S."/>
            <person name="Banfield J.F."/>
        </authorList>
    </citation>
    <scope>NUCLEOTIDE SEQUENCE [LARGE SCALE GENOMIC DNA]</scope>
</reference>